<dbReference type="GeneID" id="63725042"/>
<feature type="signal peptide" evidence="2">
    <location>
        <begin position="1"/>
        <end position="18"/>
    </location>
</feature>
<reference evidence="4" key="1">
    <citation type="journal article" date="2017" name="Genome Biol.">
        <title>Comparative genomics reveals high biological diversity and specific adaptations in the industrially and medically important fungal genus Aspergillus.</title>
        <authorList>
            <person name="de Vries R.P."/>
            <person name="Riley R."/>
            <person name="Wiebenga A."/>
            <person name="Aguilar-Osorio G."/>
            <person name="Amillis S."/>
            <person name="Uchima C.A."/>
            <person name="Anderluh G."/>
            <person name="Asadollahi M."/>
            <person name="Askin M."/>
            <person name="Barry K."/>
            <person name="Battaglia E."/>
            <person name="Bayram O."/>
            <person name="Benocci T."/>
            <person name="Braus-Stromeyer S.A."/>
            <person name="Caldana C."/>
            <person name="Canovas D."/>
            <person name="Cerqueira G.C."/>
            <person name="Chen F."/>
            <person name="Chen W."/>
            <person name="Choi C."/>
            <person name="Clum A."/>
            <person name="Dos Santos R.A."/>
            <person name="Damasio A.R."/>
            <person name="Diallinas G."/>
            <person name="Emri T."/>
            <person name="Fekete E."/>
            <person name="Flipphi M."/>
            <person name="Freyberg S."/>
            <person name="Gallo A."/>
            <person name="Gournas C."/>
            <person name="Habgood R."/>
            <person name="Hainaut M."/>
            <person name="Harispe M.L."/>
            <person name="Henrissat B."/>
            <person name="Hilden K.S."/>
            <person name="Hope R."/>
            <person name="Hossain A."/>
            <person name="Karabika E."/>
            <person name="Karaffa L."/>
            <person name="Karanyi Z."/>
            <person name="Krasevec N."/>
            <person name="Kuo A."/>
            <person name="Kusch H."/>
            <person name="LaButti K."/>
            <person name="Lagendijk E.L."/>
            <person name="Lapidus A."/>
            <person name="Levasseur A."/>
            <person name="Lindquist E."/>
            <person name="Lipzen A."/>
            <person name="Logrieco A.F."/>
            <person name="MacCabe A."/>
            <person name="Maekelae M.R."/>
            <person name="Malavazi I."/>
            <person name="Melin P."/>
            <person name="Meyer V."/>
            <person name="Mielnichuk N."/>
            <person name="Miskei M."/>
            <person name="Molnar A.P."/>
            <person name="Mule G."/>
            <person name="Ngan C.Y."/>
            <person name="Orejas M."/>
            <person name="Orosz E."/>
            <person name="Ouedraogo J.P."/>
            <person name="Overkamp K.M."/>
            <person name="Park H.-S."/>
            <person name="Perrone G."/>
            <person name="Piumi F."/>
            <person name="Punt P.J."/>
            <person name="Ram A.F."/>
            <person name="Ramon A."/>
            <person name="Rauscher S."/>
            <person name="Record E."/>
            <person name="Riano-Pachon D.M."/>
            <person name="Robert V."/>
            <person name="Roehrig J."/>
            <person name="Ruller R."/>
            <person name="Salamov A."/>
            <person name="Salih N.S."/>
            <person name="Samson R.A."/>
            <person name="Sandor E."/>
            <person name="Sanguinetti M."/>
            <person name="Schuetze T."/>
            <person name="Sepcic K."/>
            <person name="Shelest E."/>
            <person name="Sherlock G."/>
            <person name="Sophianopoulou V."/>
            <person name="Squina F.M."/>
            <person name="Sun H."/>
            <person name="Susca A."/>
            <person name="Todd R.B."/>
            <person name="Tsang A."/>
            <person name="Unkles S.E."/>
            <person name="van de Wiele N."/>
            <person name="van Rossen-Uffink D."/>
            <person name="Oliveira J.V."/>
            <person name="Vesth T.C."/>
            <person name="Visser J."/>
            <person name="Yu J.-H."/>
            <person name="Zhou M."/>
            <person name="Andersen M.R."/>
            <person name="Archer D.B."/>
            <person name="Baker S.E."/>
            <person name="Benoit I."/>
            <person name="Brakhage A.A."/>
            <person name="Braus G.H."/>
            <person name="Fischer R."/>
            <person name="Frisvad J.C."/>
            <person name="Goldman G.H."/>
            <person name="Houbraken J."/>
            <person name="Oakley B."/>
            <person name="Pocsi I."/>
            <person name="Scazzocchio C."/>
            <person name="Seiboth B."/>
            <person name="vanKuyk P.A."/>
            <person name="Wortman J."/>
            <person name="Dyer P.S."/>
            <person name="Grigoriev I.V."/>
        </authorList>
    </citation>
    <scope>NUCLEOTIDE SEQUENCE [LARGE SCALE GENOMIC DNA]</scope>
    <source>
        <strain evidence="4">CBS 583.65</strain>
    </source>
</reference>
<evidence type="ECO:0008006" key="5">
    <source>
        <dbReference type="Google" id="ProtNLM"/>
    </source>
</evidence>
<dbReference type="EMBL" id="KV878125">
    <property type="protein sequence ID" value="OJI96243.1"/>
    <property type="molecule type" value="Genomic_DNA"/>
</dbReference>
<dbReference type="Proteomes" id="UP000184073">
    <property type="component" value="Unassembled WGS sequence"/>
</dbReference>
<feature type="region of interest" description="Disordered" evidence="1">
    <location>
        <begin position="226"/>
        <end position="270"/>
    </location>
</feature>
<dbReference type="VEuPathDB" id="FungiDB:ASPVEDRAFT_23263"/>
<dbReference type="PROSITE" id="PS51257">
    <property type="entry name" value="PROKAR_LIPOPROTEIN"/>
    <property type="match status" value="1"/>
</dbReference>
<feature type="compositionally biased region" description="Low complexity" evidence="1">
    <location>
        <begin position="227"/>
        <end position="263"/>
    </location>
</feature>
<dbReference type="OrthoDB" id="4363568at2759"/>
<evidence type="ECO:0000313" key="3">
    <source>
        <dbReference type="EMBL" id="OJI96243.1"/>
    </source>
</evidence>
<protein>
    <recommendedName>
        <fullName evidence="5">Ferritin/DPS protein domain-containing protein</fullName>
    </recommendedName>
</protein>
<gene>
    <name evidence="3" type="ORF">ASPVEDRAFT_23263</name>
</gene>
<accession>A0A1L9P4A5</accession>
<dbReference type="AlphaFoldDB" id="A0A1L9P4A5"/>
<evidence type="ECO:0000256" key="2">
    <source>
        <dbReference type="SAM" id="SignalP"/>
    </source>
</evidence>
<name>A0A1L9P4A5_ASPVE</name>
<keyword evidence="4" id="KW-1185">Reference proteome</keyword>
<sequence>MRFFSVLSGLLLAGSAVAQSSGSCSPQSSDAEVVEYAWAIQSLLSGFYSSQPLNETFFSGATNSSRAEYAQNLRGIQRQNRLGVRAIQQVATKVPGFSSPSCSFSFPSSSSGEEYVKNALRLEADASSALLGATGYTQSPEVSFILARLAAQHTAHATWLKTQQSGVVFPSNSSSLLPAYNPQFVLGTGDQSGRLGQFLGDCVTAPSSPCGQPFFIGPLVGSVGNQSSAALGPGPAPSGSASLSASPSASLTPTSAAVSPTAAAKRRFSS</sequence>
<dbReference type="Pfam" id="PF13668">
    <property type="entry name" value="Ferritin_2"/>
    <property type="match status" value="1"/>
</dbReference>
<evidence type="ECO:0000256" key="1">
    <source>
        <dbReference type="SAM" id="MobiDB-lite"/>
    </source>
</evidence>
<keyword evidence="2" id="KW-0732">Signal</keyword>
<feature type="chain" id="PRO_5012001783" description="Ferritin/DPS protein domain-containing protein" evidence="2">
    <location>
        <begin position="19"/>
        <end position="270"/>
    </location>
</feature>
<dbReference type="RefSeq" id="XP_040662006.1">
    <property type="nucleotide sequence ID" value="XM_040809531.1"/>
</dbReference>
<evidence type="ECO:0000313" key="4">
    <source>
        <dbReference type="Proteomes" id="UP000184073"/>
    </source>
</evidence>
<proteinExistence type="predicted"/>
<organism evidence="3 4">
    <name type="scientific">Aspergillus versicolor CBS 583.65</name>
    <dbReference type="NCBI Taxonomy" id="1036611"/>
    <lineage>
        <taxon>Eukaryota</taxon>
        <taxon>Fungi</taxon>
        <taxon>Dikarya</taxon>
        <taxon>Ascomycota</taxon>
        <taxon>Pezizomycotina</taxon>
        <taxon>Eurotiomycetes</taxon>
        <taxon>Eurotiomycetidae</taxon>
        <taxon>Eurotiales</taxon>
        <taxon>Aspergillaceae</taxon>
        <taxon>Aspergillus</taxon>
        <taxon>Aspergillus subgen. Nidulantes</taxon>
    </lineage>
</organism>